<accession>A0A830BVU0</accession>
<dbReference type="AlphaFoldDB" id="A0A830BVU0"/>
<gene>
    <name evidence="1" type="ORF">PHJA_000909200</name>
</gene>
<protein>
    <submittedName>
        <fullName evidence="1">Heat stress transcription factor b-2a</fullName>
    </submittedName>
</protein>
<dbReference type="Proteomes" id="UP000653305">
    <property type="component" value="Unassembled WGS sequence"/>
</dbReference>
<evidence type="ECO:0000313" key="2">
    <source>
        <dbReference type="Proteomes" id="UP000653305"/>
    </source>
</evidence>
<evidence type="ECO:0000313" key="1">
    <source>
        <dbReference type="EMBL" id="GFP87655.1"/>
    </source>
</evidence>
<comment type="caution">
    <text evidence="1">The sequence shown here is derived from an EMBL/GenBank/DDBJ whole genome shotgun (WGS) entry which is preliminary data.</text>
</comment>
<name>A0A830BVU0_9LAMI</name>
<proteinExistence type="predicted"/>
<reference evidence="1" key="1">
    <citation type="submission" date="2020-07" db="EMBL/GenBank/DDBJ databases">
        <title>Ethylene signaling mediates host invasion by parasitic plants.</title>
        <authorList>
            <person name="Yoshida S."/>
        </authorList>
    </citation>
    <scope>NUCLEOTIDE SEQUENCE</scope>
    <source>
        <strain evidence="1">Okayama</strain>
    </source>
</reference>
<sequence length="126" mass="13840">MTPPSMTSSPGMKTDLPSSFGIRRSSLGICCPNISSTTIFPVLFASSTLTDLGKLCPIDGNSPMNSFEGVKRSFFATSSAGKWLRRRKLRLPRRGRCRLRYQVKSRCFHPPIHLPPPGSSAAARRS</sequence>
<dbReference type="EMBL" id="BMAC01000151">
    <property type="protein sequence ID" value="GFP87655.1"/>
    <property type="molecule type" value="Genomic_DNA"/>
</dbReference>
<organism evidence="1 2">
    <name type="scientific">Phtheirospermum japonicum</name>
    <dbReference type="NCBI Taxonomy" id="374723"/>
    <lineage>
        <taxon>Eukaryota</taxon>
        <taxon>Viridiplantae</taxon>
        <taxon>Streptophyta</taxon>
        <taxon>Embryophyta</taxon>
        <taxon>Tracheophyta</taxon>
        <taxon>Spermatophyta</taxon>
        <taxon>Magnoliopsida</taxon>
        <taxon>eudicotyledons</taxon>
        <taxon>Gunneridae</taxon>
        <taxon>Pentapetalae</taxon>
        <taxon>asterids</taxon>
        <taxon>lamiids</taxon>
        <taxon>Lamiales</taxon>
        <taxon>Orobanchaceae</taxon>
        <taxon>Orobanchaceae incertae sedis</taxon>
        <taxon>Phtheirospermum</taxon>
    </lineage>
</organism>
<keyword evidence="2" id="KW-1185">Reference proteome</keyword>